<dbReference type="EMBL" id="ML769593">
    <property type="protein sequence ID" value="KAE9392534.1"/>
    <property type="molecule type" value="Genomic_DNA"/>
</dbReference>
<sequence>MSNTLVLATYSKARRYLDKALSVVEQINEAVNDMPDTYVHDMPHIRAIVDDLNPILHDHIPILLAILRKRPLPPIRAHTGHDFLPLYVTVVHVDPTLLLVLKTLRRRLLELSRRLDQWPLRGVILEGVIVDMEGVLKEMIPELRTAITRNELTDSEYRRMFATIKPPNTHNPVNDDNSSIQDSSVAPSNTSDDILDTTIVNQWLATRPSNMSRIQSPPIYDSDHPDHEADYSDDDESEQEDEEETLA</sequence>
<feature type="compositionally biased region" description="Basic and acidic residues" evidence="1">
    <location>
        <begin position="221"/>
        <end position="230"/>
    </location>
</feature>
<accession>A0A6A4H5A0</accession>
<feature type="region of interest" description="Disordered" evidence="1">
    <location>
        <begin position="209"/>
        <end position="247"/>
    </location>
</feature>
<reference evidence="2" key="1">
    <citation type="journal article" date="2019" name="Environ. Microbiol.">
        <title>Fungal ecological strategies reflected in gene transcription - a case study of two litter decomposers.</title>
        <authorList>
            <person name="Barbi F."/>
            <person name="Kohler A."/>
            <person name="Barry K."/>
            <person name="Baskaran P."/>
            <person name="Daum C."/>
            <person name="Fauchery L."/>
            <person name="Ihrmark K."/>
            <person name="Kuo A."/>
            <person name="LaButti K."/>
            <person name="Lipzen A."/>
            <person name="Morin E."/>
            <person name="Grigoriev I.V."/>
            <person name="Henrissat B."/>
            <person name="Lindahl B."/>
            <person name="Martin F."/>
        </authorList>
    </citation>
    <scope>NUCLEOTIDE SEQUENCE</scope>
    <source>
        <strain evidence="2">JB14</strain>
    </source>
</reference>
<protein>
    <submittedName>
        <fullName evidence="2">Uncharacterized protein</fullName>
    </submittedName>
</protein>
<dbReference type="OrthoDB" id="10407316at2759"/>
<organism evidence="2 3">
    <name type="scientific">Gymnopus androsaceus JB14</name>
    <dbReference type="NCBI Taxonomy" id="1447944"/>
    <lineage>
        <taxon>Eukaryota</taxon>
        <taxon>Fungi</taxon>
        <taxon>Dikarya</taxon>
        <taxon>Basidiomycota</taxon>
        <taxon>Agaricomycotina</taxon>
        <taxon>Agaricomycetes</taxon>
        <taxon>Agaricomycetidae</taxon>
        <taxon>Agaricales</taxon>
        <taxon>Marasmiineae</taxon>
        <taxon>Omphalotaceae</taxon>
        <taxon>Gymnopus</taxon>
    </lineage>
</organism>
<name>A0A6A4H5A0_9AGAR</name>
<feature type="compositionally biased region" description="Acidic residues" evidence="1">
    <location>
        <begin position="231"/>
        <end position="247"/>
    </location>
</feature>
<feature type="compositionally biased region" description="Polar residues" evidence="1">
    <location>
        <begin position="166"/>
        <end position="192"/>
    </location>
</feature>
<dbReference type="Proteomes" id="UP000799118">
    <property type="component" value="Unassembled WGS sequence"/>
</dbReference>
<gene>
    <name evidence="2" type="ORF">BT96DRAFT_944568</name>
</gene>
<dbReference type="AlphaFoldDB" id="A0A6A4H5A0"/>
<evidence type="ECO:0000313" key="2">
    <source>
        <dbReference type="EMBL" id="KAE9392534.1"/>
    </source>
</evidence>
<feature type="region of interest" description="Disordered" evidence="1">
    <location>
        <begin position="164"/>
        <end position="192"/>
    </location>
</feature>
<evidence type="ECO:0000313" key="3">
    <source>
        <dbReference type="Proteomes" id="UP000799118"/>
    </source>
</evidence>
<proteinExistence type="predicted"/>
<keyword evidence="3" id="KW-1185">Reference proteome</keyword>
<evidence type="ECO:0000256" key="1">
    <source>
        <dbReference type="SAM" id="MobiDB-lite"/>
    </source>
</evidence>